<dbReference type="EMBL" id="SMMG02000006">
    <property type="protein sequence ID" value="KAA3470139.1"/>
    <property type="molecule type" value="Genomic_DNA"/>
</dbReference>
<evidence type="ECO:0000313" key="2">
    <source>
        <dbReference type="Proteomes" id="UP000325315"/>
    </source>
</evidence>
<organism evidence="1 2">
    <name type="scientific">Gossypium australe</name>
    <dbReference type="NCBI Taxonomy" id="47621"/>
    <lineage>
        <taxon>Eukaryota</taxon>
        <taxon>Viridiplantae</taxon>
        <taxon>Streptophyta</taxon>
        <taxon>Embryophyta</taxon>
        <taxon>Tracheophyta</taxon>
        <taxon>Spermatophyta</taxon>
        <taxon>Magnoliopsida</taxon>
        <taxon>eudicotyledons</taxon>
        <taxon>Gunneridae</taxon>
        <taxon>Pentapetalae</taxon>
        <taxon>rosids</taxon>
        <taxon>malvids</taxon>
        <taxon>Malvales</taxon>
        <taxon>Malvaceae</taxon>
        <taxon>Malvoideae</taxon>
        <taxon>Gossypium</taxon>
    </lineage>
</organism>
<gene>
    <name evidence="1" type="ORF">EPI10_015871</name>
</gene>
<reference evidence="2" key="1">
    <citation type="journal article" date="2019" name="Plant Biotechnol. J.">
        <title>Genome sequencing of the Australian wild diploid species Gossypium australe highlights disease resistance and delayed gland morphogenesis.</title>
        <authorList>
            <person name="Cai Y."/>
            <person name="Cai X."/>
            <person name="Wang Q."/>
            <person name="Wang P."/>
            <person name="Zhang Y."/>
            <person name="Cai C."/>
            <person name="Xu Y."/>
            <person name="Wang K."/>
            <person name="Zhou Z."/>
            <person name="Wang C."/>
            <person name="Geng S."/>
            <person name="Li B."/>
            <person name="Dong Q."/>
            <person name="Hou Y."/>
            <person name="Wang H."/>
            <person name="Ai P."/>
            <person name="Liu Z."/>
            <person name="Yi F."/>
            <person name="Sun M."/>
            <person name="An G."/>
            <person name="Cheng J."/>
            <person name="Zhang Y."/>
            <person name="Shi Q."/>
            <person name="Xie Y."/>
            <person name="Shi X."/>
            <person name="Chang Y."/>
            <person name="Huang F."/>
            <person name="Chen Y."/>
            <person name="Hong S."/>
            <person name="Mi L."/>
            <person name="Sun Q."/>
            <person name="Zhang L."/>
            <person name="Zhou B."/>
            <person name="Peng R."/>
            <person name="Zhang X."/>
            <person name="Liu F."/>
        </authorList>
    </citation>
    <scope>NUCLEOTIDE SEQUENCE [LARGE SCALE GENOMIC DNA]</scope>
    <source>
        <strain evidence="2">cv. PA1801</strain>
    </source>
</reference>
<proteinExistence type="predicted"/>
<protein>
    <submittedName>
        <fullName evidence="1">Uncharacterized protein</fullName>
    </submittedName>
</protein>
<name>A0A5B6VLJ1_9ROSI</name>
<evidence type="ECO:0000313" key="1">
    <source>
        <dbReference type="EMBL" id="KAA3470139.1"/>
    </source>
</evidence>
<sequence>MASKKPLRSWRTHFVNNILIYSTQRKQGDSAILLETQVQIPSLAILFSLFIHSFCLISHLCPLSLNNFHFFPGISLQLCRPFAKAFTLFFPATLLVVLTS</sequence>
<keyword evidence="2" id="KW-1185">Reference proteome</keyword>
<accession>A0A5B6VLJ1</accession>
<comment type="caution">
    <text evidence="1">The sequence shown here is derived from an EMBL/GenBank/DDBJ whole genome shotgun (WGS) entry which is preliminary data.</text>
</comment>
<dbReference type="AlphaFoldDB" id="A0A5B6VLJ1"/>
<dbReference type="Proteomes" id="UP000325315">
    <property type="component" value="Unassembled WGS sequence"/>
</dbReference>